<comment type="caution">
    <text evidence="1">The sequence shown here is derived from an EMBL/GenBank/DDBJ whole genome shotgun (WGS) entry which is preliminary data.</text>
</comment>
<dbReference type="Proteomes" id="UP000231912">
    <property type="component" value="Unassembled WGS sequence"/>
</dbReference>
<evidence type="ECO:0000313" key="1">
    <source>
        <dbReference type="EMBL" id="PJZ66905.1"/>
    </source>
</evidence>
<name>A0A2M9ZEQ1_9LEPT</name>
<dbReference type="EMBL" id="NPDT01000001">
    <property type="protein sequence ID" value="PJZ66905.1"/>
    <property type="molecule type" value="Genomic_DNA"/>
</dbReference>
<evidence type="ECO:0000313" key="2">
    <source>
        <dbReference type="Proteomes" id="UP000231912"/>
    </source>
</evidence>
<dbReference type="AlphaFoldDB" id="A0A2M9ZEQ1"/>
<protein>
    <submittedName>
        <fullName evidence="1">Uncharacterized protein</fullName>
    </submittedName>
</protein>
<proteinExistence type="predicted"/>
<accession>A0A2M9ZEQ1</accession>
<gene>
    <name evidence="1" type="ORF">CH371_02080</name>
</gene>
<dbReference type="RefSeq" id="WP_100757489.1">
    <property type="nucleotide sequence ID" value="NZ_NPDT01000001.1"/>
</dbReference>
<organism evidence="1 2">
    <name type="scientific">Leptospira wolffii</name>
    <dbReference type="NCBI Taxonomy" id="409998"/>
    <lineage>
        <taxon>Bacteria</taxon>
        <taxon>Pseudomonadati</taxon>
        <taxon>Spirochaetota</taxon>
        <taxon>Spirochaetia</taxon>
        <taxon>Leptospirales</taxon>
        <taxon>Leptospiraceae</taxon>
        <taxon>Leptospira</taxon>
    </lineage>
</organism>
<reference evidence="1 2" key="1">
    <citation type="submission" date="2017-07" db="EMBL/GenBank/DDBJ databases">
        <title>Leptospira spp. isolated from tropical soils.</title>
        <authorList>
            <person name="Thibeaux R."/>
            <person name="Iraola G."/>
            <person name="Ferres I."/>
            <person name="Bierque E."/>
            <person name="Girault D."/>
            <person name="Soupe-Gilbert M.-E."/>
            <person name="Picardeau M."/>
            <person name="Goarant C."/>
        </authorList>
    </citation>
    <scope>NUCLEOTIDE SEQUENCE [LARGE SCALE GENOMIC DNA]</scope>
    <source>
        <strain evidence="1 2">FH2-C-A2</strain>
    </source>
</reference>
<sequence>MRISDGVQRISSPEEYLTYIKPILNRSEVSAIEPIRQRDFSDIGKSLRLYGPEGEASALGSSSSKGQLFDLYV</sequence>